<evidence type="ECO:0000256" key="3">
    <source>
        <dbReference type="ARBA" id="ARBA00023004"/>
    </source>
</evidence>
<name>A0A0D2X5Q4_CAPO3</name>
<dbReference type="GO" id="GO:0017183">
    <property type="term" value="P:protein histidyl modification to diphthamide"/>
    <property type="evidence" value="ECO:0007669"/>
    <property type="project" value="InterPro"/>
</dbReference>
<protein>
    <recommendedName>
        <fullName evidence="6">Diphthamide biosynthesis protein 3</fullName>
    </recommendedName>
</protein>
<evidence type="ECO:0000313" key="11">
    <source>
        <dbReference type="Proteomes" id="UP000008743"/>
    </source>
</evidence>
<dbReference type="AlphaFoldDB" id="A0A0D2X5Q4"/>
<evidence type="ECO:0000313" key="10">
    <source>
        <dbReference type="EMBL" id="KJE98214.1"/>
    </source>
</evidence>
<evidence type="ECO:0000256" key="4">
    <source>
        <dbReference type="ARBA" id="ARBA00024032"/>
    </source>
</evidence>
<keyword evidence="2" id="KW-0479">Metal-binding</keyword>
<proteinExistence type="inferred from homology"/>
<evidence type="ECO:0000256" key="7">
    <source>
        <dbReference type="ARBA" id="ARBA00048125"/>
    </source>
</evidence>
<evidence type="ECO:0000259" key="9">
    <source>
        <dbReference type="PROSITE" id="PS51074"/>
    </source>
</evidence>
<dbReference type="GO" id="GO:0046872">
    <property type="term" value="F:metal ion binding"/>
    <property type="evidence" value="ECO:0007669"/>
    <property type="project" value="UniProtKB-KW"/>
</dbReference>
<dbReference type="PhylomeDB" id="A0A0D2X5Q4"/>
<dbReference type="PROSITE" id="PS51074">
    <property type="entry name" value="DPH_MB"/>
    <property type="match status" value="1"/>
</dbReference>
<keyword evidence="11" id="KW-1185">Reference proteome</keyword>
<dbReference type="InterPro" id="IPR044248">
    <property type="entry name" value="DPH3/4-like"/>
</dbReference>
<gene>
    <name evidence="10" type="ORF">CAOG_008212</name>
</gene>
<dbReference type="RefSeq" id="XP_004342467.1">
    <property type="nucleotide sequence ID" value="XM_004342418.2"/>
</dbReference>
<evidence type="ECO:0000256" key="5">
    <source>
        <dbReference type="ARBA" id="ARBA00036267"/>
    </source>
</evidence>
<dbReference type="InterPro" id="IPR036671">
    <property type="entry name" value="DPH_MB_sf"/>
</dbReference>
<dbReference type="InterPro" id="IPR007872">
    <property type="entry name" value="DPH_MB_dom"/>
</dbReference>
<evidence type="ECO:0000256" key="2">
    <source>
        <dbReference type="ARBA" id="ARBA00022723"/>
    </source>
</evidence>
<dbReference type="Pfam" id="PF05207">
    <property type="entry name" value="Zn_ribbon_CSL"/>
    <property type="match status" value="1"/>
</dbReference>
<dbReference type="FunCoup" id="A0A0D2X5Q4">
    <property type="interactions" value="135"/>
</dbReference>
<dbReference type="InParanoid" id="A0A0D2X5Q4"/>
<comment type="similarity">
    <text evidence="4">Belongs to the DPH3 family.</text>
</comment>
<reference evidence="11" key="1">
    <citation type="submission" date="2011-02" db="EMBL/GenBank/DDBJ databases">
        <title>The Genome Sequence of Capsaspora owczarzaki ATCC 30864.</title>
        <authorList>
            <person name="Russ C."/>
            <person name="Cuomo C."/>
            <person name="Burger G."/>
            <person name="Gray M.W."/>
            <person name="Holland P.W.H."/>
            <person name="King N."/>
            <person name="Lang F.B.F."/>
            <person name="Roger A.J."/>
            <person name="Ruiz-Trillo I."/>
            <person name="Young S.K."/>
            <person name="Zeng Q."/>
            <person name="Gargeya S."/>
            <person name="Alvarado L."/>
            <person name="Berlin A."/>
            <person name="Chapman S.B."/>
            <person name="Chen Z."/>
            <person name="Freedman E."/>
            <person name="Gellesch M."/>
            <person name="Goldberg J."/>
            <person name="Griggs A."/>
            <person name="Gujja S."/>
            <person name="Heilman E."/>
            <person name="Heiman D."/>
            <person name="Howarth C."/>
            <person name="Mehta T."/>
            <person name="Neiman D."/>
            <person name="Pearson M."/>
            <person name="Roberts A."/>
            <person name="Saif S."/>
            <person name="Shea T."/>
            <person name="Shenoy N."/>
            <person name="Sisk P."/>
            <person name="Stolte C."/>
            <person name="Sykes S."/>
            <person name="White J."/>
            <person name="Yandava C."/>
            <person name="Haas B."/>
            <person name="Nusbaum C."/>
            <person name="Birren B."/>
        </authorList>
    </citation>
    <scope>NUCLEOTIDE SEQUENCE</scope>
    <source>
        <strain evidence="11">ATCC 30864</strain>
    </source>
</reference>
<comment type="pathway">
    <text evidence="1">Protein modification; peptidyl-diphthamide biosynthesis.</text>
</comment>
<comment type="catalytic activity">
    <reaction evidence="7">
        <text>2 [3Fe-4S](0)-[protein] + 2 Fe(2+)-[Dph3] + NADH = 2 [4Fe-4S](1+)-[protein] + 2 [Dph3] + NAD(+) + H(+)</text>
        <dbReference type="Rhea" id="RHEA:71239"/>
        <dbReference type="Rhea" id="RHEA-COMP:17997"/>
        <dbReference type="Rhea" id="RHEA-COMP:17998"/>
        <dbReference type="Rhea" id="RHEA-COMP:18001"/>
        <dbReference type="Rhea" id="RHEA-COMP:18002"/>
        <dbReference type="ChEBI" id="CHEBI:15378"/>
        <dbReference type="ChEBI" id="CHEBI:29033"/>
        <dbReference type="ChEBI" id="CHEBI:33723"/>
        <dbReference type="ChEBI" id="CHEBI:47402"/>
        <dbReference type="ChEBI" id="CHEBI:57540"/>
        <dbReference type="ChEBI" id="CHEBI:57945"/>
        <dbReference type="ChEBI" id="CHEBI:83228"/>
    </reaction>
</comment>
<comment type="catalytic activity">
    <reaction evidence="5">
        <text>[3Fe-4S](1+)-[protein] + Fe(2+)-[Dph3] = [3Fe-4S](0)-[protein] + Fe(3+)-[Dph3]</text>
        <dbReference type="Rhea" id="RHEA:71235"/>
        <dbReference type="Rhea" id="RHEA-COMP:17996"/>
        <dbReference type="Rhea" id="RHEA-COMP:17997"/>
        <dbReference type="Rhea" id="RHEA-COMP:18002"/>
        <dbReference type="Rhea" id="RHEA-COMP:18003"/>
        <dbReference type="ChEBI" id="CHEBI:29033"/>
        <dbReference type="ChEBI" id="CHEBI:29034"/>
        <dbReference type="ChEBI" id="CHEBI:33751"/>
        <dbReference type="ChEBI" id="CHEBI:47402"/>
        <dbReference type="ChEBI" id="CHEBI:83228"/>
    </reaction>
</comment>
<evidence type="ECO:0000256" key="6">
    <source>
        <dbReference type="ARBA" id="ARBA00041070"/>
    </source>
</evidence>
<dbReference type="PANTHER" id="PTHR21454:SF31">
    <property type="entry name" value="DIPHTHAMIDE BIOSYNTHESIS PROTEIN 3"/>
    <property type="match status" value="1"/>
</dbReference>
<feature type="domain" description="DPH-type MB" evidence="9">
    <location>
        <begin position="4"/>
        <end position="60"/>
    </location>
</feature>
<feature type="region of interest" description="Disordered" evidence="8">
    <location>
        <begin position="66"/>
        <end position="86"/>
    </location>
</feature>
<evidence type="ECO:0000256" key="1">
    <source>
        <dbReference type="ARBA" id="ARBA00005156"/>
    </source>
</evidence>
<keyword evidence="3" id="KW-0408">Iron</keyword>
<dbReference type="STRING" id="595528.A0A0D2X5Q4"/>
<dbReference type="SUPFAM" id="SSF144217">
    <property type="entry name" value="CSL zinc finger"/>
    <property type="match status" value="1"/>
</dbReference>
<dbReference type="PANTHER" id="PTHR21454">
    <property type="entry name" value="DPH3 HOMOLOG-RELATED"/>
    <property type="match status" value="1"/>
</dbReference>
<evidence type="ECO:0000256" key="8">
    <source>
        <dbReference type="SAM" id="MobiDB-lite"/>
    </source>
</evidence>
<dbReference type="eggNOG" id="KOG2923">
    <property type="taxonomic scope" value="Eukaryota"/>
</dbReference>
<dbReference type="FunFam" id="3.10.660.10:FF:000001">
    <property type="entry name" value="Diphthamide biosynthesis 3"/>
    <property type="match status" value="1"/>
</dbReference>
<accession>A0A0D2X5Q4</accession>
<sequence>MSVFHDEVEIEDFEYDAESRIYIYPCPCGDKFQITLEELHDGEDVARCPSCSLLVKVIFNPDNLPPLDDSDASTAPPNAPAPVAVH</sequence>
<dbReference type="EMBL" id="KE346377">
    <property type="protein sequence ID" value="KJE98214.1"/>
    <property type="molecule type" value="Genomic_DNA"/>
</dbReference>
<dbReference type="Proteomes" id="UP000008743">
    <property type="component" value="Unassembled WGS sequence"/>
</dbReference>
<dbReference type="OrthoDB" id="66964at2759"/>
<organism evidence="10 11">
    <name type="scientific">Capsaspora owczarzaki (strain ATCC 30864)</name>
    <dbReference type="NCBI Taxonomy" id="595528"/>
    <lineage>
        <taxon>Eukaryota</taxon>
        <taxon>Filasterea</taxon>
        <taxon>Capsaspora</taxon>
    </lineage>
</organism>
<dbReference type="Gene3D" id="3.10.660.10">
    <property type="entry name" value="DPH Zinc finger"/>
    <property type="match status" value="1"/>
</dbReference>
<dbReference type="OMA" id="HRARIYS"/>